<gene>
    <name evidence="1" type="ORF">MRB53_025764</name>
</gene>
<sequence length="78" mass="8337">MAVGPFSSVAPSMAAAVGLYFFGHSQMKTKLITDNPSGSSSNNKVSSNEKQEKIQEANLLRCALELDGLQCFETLVAQ</sequence>
<comment type="caution">
    <text evidence="1">The sequence shown here is derived from an EMBL/GenBank/DDBJ whole genome shotgun (WGS) entry which is preliminary data.</text>
</comment>
<dbReference type="Proteomes" id="UP001234297">
    <property type="component" value="Chromosome 8"/>
</dbReference>
<dbReference type="EMBL" id="CM056816">
    <property type="protein sequence ID" value="KAJ8632428.1"/>
    <property type="molecule type" value="Genomic_DNA"/>
</dbReference>
<organism evidence="1 2">
    <name type="scientific">Persea americana</name>
    <name type="common">Avocado</name>
    <dbReference type="NCBI Taxonomy" id="3435"/>
    <lineage>
        <taxon>Eukaryota</taxon>
        <taxon>Viridiplantae</taxon>
        <taxon>Streptophyta</taxon>
        <taxon>Embryophyta</taxon>
        <taxon>Tracheophyta</taxon>
        <taxon>Spermatophyta</taxon>
        <taxon>Magnoliopsida</taxon>
        <taxon>Magnoliidae</taxon>
        <taxon>Laurales</taxon>
        <taxon>Lauraceae</taxon>
        <taxon>Persea</taxon>
    </lineage>
</organism>
<proteinExistence type="predicted"/>
<name>A0ACC2LH39_PERAE</name>
<accession>A0ACC2LH39</accession>
<evidence type="ECO:0000313" key="2">
    <source>
        <dbReference type="Proteomes" id="UP001234297"/>
    </source>
</evidence>
<evidence type="ECO:0000313" key="1">
    <source>
        <dbReference type="EMBL" id="KAJ8632428.1"/>
    </source>
</evidence>
<reference evidence="1 2" key="1">
    <citation type="journal article" date="2022" name="Hortic Res">
        <title>A haplotype resolved chromosomal level avocado genome allows analysis of novel avocado genes.</title>
        <authorList>
            <person name="Nath O."/>
            <person name="Fletcher S.J."/>
            <person name="Hayward A."/>
            <person name="Shaw L.M."/>
            <person name="Masouleh A.K."/>
            <person name="Furtado A."/>
            <person name="Henry R.J."/>
            <person name="Mitter N."/>
        </authorList>
    </citation>
    <scope>NUCLEOTIDE SEQUENCE [LARGE SCALE GENOMIC DNA]</scope>
    <source>
        <strain evidence="2">cv. Hass</strain>
    </source>
</reference>
<protein>
    <submittedName>
        <fullName evidence="1">Uncharacterized protein</fullName>
    </submittedName>
</protein>
<keyword evidence="2" id="KW-1185">Reference proteome</keyword>